<evidence type="ECO:0000313" key="3">
    <source>
        <dbReference type="WBParaSite" id="Csp11.Scaffold629.g10445.t1"/>
    </source>
</evidence>
<feature type="compositionally biased region" description="Basic and acidic residues" evidence="1">
    <location>
        <begin position="45"/>
        <end position="55"/>
    </location>
</feature>
<keyword evidence="2" id="KW-1185">Reference proteome</keyword>
<feature type="compositionally biased region" description="Basic residues" evidence="1">
    <location>
        <begin position="70"/>
        <end position="79"/>
    </location>
</feature>
<name>A0A1I7TPC9_9PELO</name>
<evidence type="ECO:0000256" key="1">
    <source>
        <dbReference type="SAM" id="MobiDB-lite"/>
    </source>
</evidence>
<evidence type="ECO:0000313" key="2">
    <source>
        <dbReference type="Proteomes" id="UP000095282"/>
    </source>
</evidence>
<reference evidence="3" key="1">
    <citation type="submission" date="2016-11" db="UniProtKB">
        <authorList>
            <consortium name="WormBaseParasite"/>
        </authorList>
    </citation>
    <scope>IDENTIFICATION</scope>
</reference>
<feature type="region of interest" description="Disordered" evidence="1">
    <location>
        <begin position="26"/>
        <end position="109"/>
    </location>
</feature>
<feature type="compositionally biased region" description="Low complexity" evidence="1">
    <location>
        <begin position="80"/>
        <end position="106"/>
    </location>
</feature>
<organism evidence="2 3">
    <name type="scientific">Caenorhabditis tropicalis</name>
    <dbReference type="NCBI Taxonomy" id="1561998"/>
    <lineage>
        <taxon>Eukaryota</taxon>
        <taxon>Metazoa</taxon>
        <taxon>Ecdysozoa</taxon>
        <taxon>Nematoda</taxon>
        <taxon>Chromadorea</taxon>
        <taxon>Rhabditida</taxon>
        <taxon>Rhabditina</taxon>
        <taxon>Rhabditomorpha</taxon>
        <taxon>Rhabditoidea</taxon>
        <taxon>Rhabditidae</taxon>
        <taxon>Peloderinae</taxon>
        <taxon>Caenorhabditis</taxon>
    </lineage>
</organism>
<protein>
    <submittedName>
        <fullName evidence="3">Reverse transcriptase domain-containing protein</fullName>
    </submittedName>
</protein>
<dbReference type="WBParaSite" id="Csp11.Scaffold629.g10445.t1">
    <property type="protein sequence ID" value="Csp11.Scaffold629.g10445.t1"/>
    <property type="gene ID" value="Csp11.Scaffold629.g10445"/>
</dbReference>
<sequence length="147" mass="17126">MAAKIITGAVHKTDDYCRKYKHHEGHRGQLRGNNRGGRQGNFWAAEERRGSKETKATVTNTVMRTETRTRTRSRSRSRSRSNTETMGKVVRTTTGRNNGDNGQNNNWDQFSDKLEDFDILVEPQNHEQPREMEMDRFQMKTTIIRLL</sequence>
<dbReference type="AlphaFoldDB" id="A0A1I7TPC9"/>
<dbReference type="Proteomes" id="UP000095282">
    <property type="component" value="Unplaced"/>
</dbReference>
<accession>A0A1I7TPC9</accession>
<proteinExistence type="predicted"/>